<name>A0ABQ1UDG7_9GAMM</name>
<keyword evidence="1" id="KW-1133">Transmembrane helix</keyword>
<evidence type="ECO:0008006" key="4">
    <source>
        <dbReference type="Google" id="ProtNLM"/>
    </source>
</evidence>
<dbReference type="EMBL" id="BMIT01000034">
    <property type="protein sequence ID" value="GGF14339.1"/>
    <property type="molecule type" value="Genomic_DNA"/>
</dbReference>
<feature type="transmembrane region" description="Helical" evidence="1">
    <location>
        <begin position="30"/>
        <end position="48"/>
    </location>
</feature>
<evidence type="ECO:0000313" key="2">
    <source>
        <dbReference type="EMBL" id="GGF14339.1"/>
    </source>
</evidence>
<reference evidence="3" key="1">
    <citation type="journal article" date="2019" name="Int. J. Syst. Evol. Microbiol.">
        <title>The Global Catalogue of Microorganisms (GCM) 10K type strain sequencing project: providing services to taxonomists for standard genome sequencing and annotation.</title>
        <authorList>
            <consortium name="The Broad Institute Genomics Platform"/>
            <consortium name="The Broad Institute Genome Sequencing Center for Infectious Disease"/>
            <person name="Wu L."/>
            <person name="Ma J."/>
        </authorList>
    </citation>
    <scope>NUCLEOTIDE SEQUENCE [LARGE SCALE GENOMIC DNA]</scope>
    <source>
        <strain evidence="3">CGMCC 1.15394</strain>
    </source>
</reference>
<keyword evidence="1" id="KW-0472">Membrane</keyword>
<organism evidence="2 3">
    <name type="scientific">Pseudoalteromonas gelatinilytica</name>
    <dbReference type="NCBI Taxonomy" id="1703256"/>
    <lineage>
        <taxon>Bacteria</taxon>
        <taxon>Pseudomonadati</taxon>
        <taxon>Pseudomonadota</taxon>
        <taxon>Gammaproteobacteria</taxon>
        <taxon>Alteromonadales</taxon>
        <taxon>Pseudoalteromonadaceae</taxon>
        <taxon>Pseudoalteromonas</taxon>
    </lineage>
</organism>
<evidence type="ECO:0000256" key="1">
    <source>
        <dbReference type="SAM" id="Phobius"/>
    </source>
</evidence>
<dbReference type="Proteomes" id="UP000638462">
    <property type="component" value="Unassembled WGS sequence"/>
</dbReference>
<proteinExistence type="predicted"/>
<keyword evidence="1" id="KW-0812">Transmembrane</keyword>
<gene>
    <name evidence="2" type="ORF">GCM10008027_43960</name>
</gene>
<evidence type="ECO:0000313" key="3">
    <source>
        <dbReference type="Proteomes" id="UP000638462"/>
    </source>
</evidence>
<protein>
    <recommendedName>
        <fullName evidence="4">DUF1328 domain-containing protein</fullName>
    </recommendedName>
</protein>
<feature type="transmembrane region" description="Helical" evidence="1">
    <location>
        <begin position="6"/>
        <end position="23"/>
    </location>
</feature>
<comment type="caution">
    <text evidence="2">The sequence shown here is derived from an EMBL/GenBank/DDBJ whole genome shotgun (WGS) entry which is preliminary data.</text>
</comment>
<keyword evidence="3" id="KW-1185">Reference proteome</keyword>
<accession>A0ABQ1UDG7</accession>
<sequence length="54" mass="6357">MKTQFLIWFLIGVIIFFLDFMKFDTENIKWLFAVVVGEFIIAFIFLSSKVGGFK</sequence>